<feature type="compositionally biased region" description="Polar residues" evidence="1">
    <location>
        <begin position="138"/>
        <end position="153"/>
    </location>
</feature>
<name>A0A139I4T9_9PEZI</name>
<dbReference type="EMBL" id="LFZO01000308">
    <property type="protein sequence ID" value="KXT09773.1"/>
    <property type="molecule type" value="Genomic_DNA"/>
</dbReference>
<dbReference type="AlphaFoldDB" id="A0A139I4T9"/>
<dbReference type="OrthoDB" id="10676381at2759"/>
<sequence>MSEQDEDGKDEHPHLPRPENTYLSLDYVELAKNNPVEYKRWLHANNERNQGIRLPCTAERPFPLTLPPPLRRRPAPASPNPPKKIESTPKDQQKRRSDFGLGNDSDGSEYLTSAAKNSPFGGTPIDNSQRRVTRSQKGKSSIGSEPTNTSKDLSSAAPKNDSDEDDDSEDDDNDNTASPSARKGKEKVVETGGKTTKKTLAAQAMEDVVLNNNTPSYCGTSAIPNDILKLCKKVRNVLGDSLEFTRQARAKLGKRHFSSDFTSSGFIISQRGSPSRLWHYWMDDRLFQAQDWRNLATWSEKPYPKELVQAGVTARAYSASVNRSNPYPAAKIQPDATQRAPTPGGNWTSPFLRQQSSDNSQQDFHTEMAQSPTQDHQHEEALGNGKDRAVKEASEPTDLGEFQGTHDEWDGWDPEDMAQARQNSIRDMKRGDQQGGGGLNSESTHAGPSYSRSARRPARRGVSSASADPTFSSSRFNTSRGDLPEAMASARQGSAATTAAASRIPPPARLTEPVPPGPEASEIEQQMYQMQWDAYTAQQKKDKAGSGRSQ</sequence>
<comment type="caution">
    <text evidence="2">The sequence shown here is derived from an EMBL/GenBank/DDBJ whole genome shotgun (WGS) entry which is preliminary data.</text>
</comment>
<feature type="region of interest" description="Disordered" evidence="1">
    <location>
        <begin position="324"/>
        <end position="550"/>
    </location>
</feature>
<dbReference type="Proteomes" id="UP000073492">
    <property type="component" value="Unassembled WGS sequence"/>
</dbReference>
<feature type="compositionally biased region" description="Basic and acidic residues" evidence="1">
    <location>
        <begin position="539"/>
        <end position="550"/>
    </location>
</feature>
<feature type="compositionally biased region" description="Low complexity" evidence="1">
    <location>
        <begin position="488"/>
        <end position="503"/>
    </location>
</feature>
<feature type="compositionally biased region" description="Pro residues" evidence="1">
    <location>
        <begin position="504"/>
        <end position="518"/>
    </location>
</feature>
<feature type="compositionally biased region" description="Acidic residues" evidence="1">
    <location>
        <begin position="162"/>
        <end position="174"/>
    </location>
</feature>
<keyword evidence="3" id="KW-1185">Reference proteome</keyword>
<feature type="region of interest" description="Disordered" evidence="1">
    <location>
        <begin position="45"/>
        <end position="196"/>
    </location>
</feature>
<protein>
    <submittedName>
        <fullName evidence="2">Uncharacterized protein</fullName>
    </submittedName>
</protein>
<feature type="compositionally biased region" description="Basic and acidic residues" evidence="1">
    <location>
        <begin position="375"/>
        <end position="394"/>
    </location>
</feature>
<reference evidence="2 3" key="1">
    <citation type="submission" date="2015-07" db="EMBL/GenBank/DDBJ databases">
        <title>Comparative genomics of the Sigatoka disease complex on banana suggests a link between parallel evolutionary changes in Pseudocercospora fijiensis and Pseudocercospora eumusae and increased virulence on the banana host.</title>
        <authorList>
            <person name="Chang T.-C."/>
            <person name="Salvucci A."/>
            <person name="Crous P.W."/>
            <person name="Stergiopoulos I."/>
        </authorList>
    </citation>
    <scope>NUCLEOTIDE SEQUENCE [LARGE SCALE GENOMIC DNA]</scope>
    <source>
        <strain evidence="2 3">CBS 116634</strain>
    </source>
</reference>
<feature type="compositionally biased region" description="Basic and acidic residues" evidence="1">
    <location>
        <begin position="83"/>
        <end position="98"/>
    </location>
</feature>
<feature type="region of interest" description="Disordered" evidence="1">
    <location>
        <begin position="1"/>
        <end position="22"/>
    </location>
</feature>
<evidence type="ECO:0000313" key="3">
    <source>
        <dbReference type="Proteomes" id="UP000073492"/>
    </source>
</evidence>
<proteinExistence type="predicted"/>
<evidence type="ECO:0000256" key="1">
    <source>
        <dbReference type="SAM" id="MobiDB-lite"/>
    </source>
</evidence>
<accession>A0A139I4T9</accession>
<evidence type="ECO:0000313" key="2">
    <source>
        <dbReference type="EMBL" id="KXT09773.1"/>
    </source>
</evidence>
<feature type="compositionally biased region" description="Polar residues" evidence="1">
    <location>
        <begin position="335"/>
        <end position="374"/>
    </location>
</feature>
<organism evidence="2 3">
    <name type="scientific">Pseudocercospora musae</name>
    <dbReference type="NCBI Taxonomy" id="113226"/>
    <lineage>
        <taxon>Eukaryota</taxon>
        <taxon>Fungi</taxon>
        <taxon>Dikarya</taxon>
        <taxon>Ascomycota</taxon>
        <taxon>Pezizomycotina</taxon>
        <taxon>Dothideomycetes</taxon>
        <taxon>Dothideomycetidae</taxon>
        <taxon>Mycosphaerellales</taxon>
        <taxon>Mycosphaerellaceae</taxon>
        <taxon>Pseudocercospora</taxon>
    </lineage>
</organism>
<gene>
    <name evidence="2" type="ORF">AC579_6155</name>
</gene>
<feature type="compositionally biased region" description="Low complexity" evidence="1">
    <location>
        <begin position="460"/>
        <end position="474"/>
    </location>
</feature>